<evidence type="ECO:0000259" key="2">
    <source>
        <dbReference type="PROSITE" id="PS50110"/>
    </source>
</evidence>
<dbReference type="InterPro" id="IPR043128">
    <property type="entry name" value="Rev_trsase/Diguanyl_cyclase"/>
</dbReference>
<dbReference type="PANTHER" id="PTHR44757:SF2">
    <property type="entry name" value="BIOFILM ARCHITECTURE MAINTENANCE PROTEIN MBAA"/>
    <property type="match status" value="1"/>
</dbReference>
<organism evidence="6 7">
    <name type="scientific">Sulfidibacter corallicola</name>
    <dbReference type="NCBI Taxonomy" id="2818388"/>
    <lineage>
        <taxon>Bacteria</taxon>
        <taxon>Pseudomonadati</taxon>
        <taxon>Acidobacteriota</taxon>
        <taxon>Holophagae</taxon>
        <taxon>Acanthopleuribacterales</taxon>
        <taxon>Acanthopleuribacteraceae</taxon>
        <taxon>Sulfidibacter</taxon>
    </lineage>
</organism>
<evidence type="ECO:0000259" key="3">
    <source>
        <dbReference type="PROSITE" id="PS50112"/>
    </source>
</evidence>
<feature type="modified residue" description="4-aspartylphosphate" evidence="1">
    <location>
        <position position="56"/>
    </location>
</feature>
<sequence>MKQYEGKILVVDDFDLNRDMLVRRLKSRGFDAWGAEDGRNCLKMIEELPLDLVLLDIMMPDMDGFEVVQAIRADRDSADLAVIMVTAKDNSEDIVRALELGADDYVTKPIDFAVVLARIKTQMARRNLELALRESEERFALAARGSNDGLWDWNLRTQKVYFSDRWKAMLGWKPDEIADSIQEWFDRVHRDDLGRLRLMLERHLSGEAEKLECEYRIAHKDGKFRWMLCRGMAVCDVSGRAYRMAGWQTDTTNRGEHDILTSLPNRGLFLDRLSNTIQRCSRSGDQSFAAFYVGIDRFRVVNDSLGHKWGDQILIKVARRLETLLDPGDTLARLGGDEFSILVEGINSIGSATDFANRVREELARPIELNEQEVHITAGLGIALADDQSVGAEEILRRAHSALDQAKARGKNAVHFYDNHMTEVLISELQMENELRRALDREELYLQYQPQIDTCSGRVVGAEALIRWKSEKYGHMPPGRFIPLAEETGLIVPIGDWVLETACRQNQAWRDAGLPPIRVAINLSSRQFRHHDIFASVQRALDESGLDPTGLDLELTESLLMEHVEETIAYLERLHELGVQISVDDFGTGYSSLAYLKRFPLDTLKIDRSFVTHITSDPDDAAICSAIIGMAHNLRMRVIAEGVETQEHLYFLRDLNCDELQGFFFSPPLLAPKLAEILKNNKRWLPGQEGLN</sequence>
<evidence type="ECO:0000313" key="6">
    <source>
        <dbReference type="EMBL" id="QTD47797.1"/>
    </source>
</evidence>
<feature type="domain" description="EAL" evidence="4">
    <location>
        <begin position="428"/>
        <end position="682"/>
    </location>
</feature>
<dbReference type="InterPro" id="IPR011006">
    <property type="entry name" value="CheY-like_superfamily"/>
</dbReference>
<reference evidence="6" key="1">
    <citation type="submission" date="2021-03" db="EMBL/GenBank/DDBJ databases">
        <title>Acanthopleuribacteraceae sp. M133.</title>
        <authorList>
            <person name="Wang G."/>
        </authorList>
    </citation>
    <scope>NUCLEOTIDE SEQUENCE</scope>
    <source>
        <strain evidence="6">M133</strain>
    </source>
</reference>
<name>A0A8A4TE14_SULCO</name>
<dbReference type="PROSITE" id="PS50110">
    <property type="entry name" value="RESPONSE_REGULATORY"/>
    <property type="match status" value="1"/>
</dbReference>
<dbReference type="PANTHER" id="PTHR44757">
    <property type="entry name" value="DIGUANYLATE CYCLASE DGCP"/>
    <property type="match status" value="1"/>
</dbReference>
<dbReference type="Pfam" id="PF00990">
    <property type="entry name" value="GGDEF"/>
    <property type="match status" value="1"/>
</dbReference>
<feature type="domain" description="Response regulatory" evidence="2">
    <location>
        <begin position="7"/>
        <end position="123"/>
    </location>
</feature>
<evidence type="ECO:0000256" key="1">
    <source>
        <dbReference type="PROSITE-ProRule" id="PRU00169"/>
    </source>
</evidence>
<dbReference type="SUPFAM" id="SSF52172">
    <property type="entry name" value="CheY-like"/>
    <property type="match status" value="1"/>
</dbReference>
<dbReference type="InterPro" id="IPR035919">
    <property type="entry name" value="EAL_sf"/>
</dbReference>
<protein>
    <submittedName>
        <fullName evidence="6">EAL domain-containing protein</fullName>
    </submittedName>
</protein>
<keyword evidence="1" id="KW-0597">Phosphoprotein</keyword>
<dbReference type="SUPFAM" id="SSF55785">
    <property type="entry name" value="PYP-like sensor domain (PAS domain)"/>
    <property type="match status" value="1"/>
</dbReference>
<dbReference type="SUPFAM" id="SSF141868">
    <property type="entry name" value="EAL domain-like"/>
    <property type="match status" value="1"/>
</dbReference>
<dbReference type="Proteomes" id="UP000663929">
    <property type="component" value="Chromosome"/>
</dbReference>
<keyword evidence="7" id="KW-1185">Reference proteome</keyword>
<dbReference type="InterPro" id="IPR013655">
    <property type="entry name" value="PAS_fold_3"/>
</dbReference>
<feature type="domain" description="GGDEF" evidence="5">
    <location>
        <begin position="286"/>
        <end position="419"/>
    </location>
</feature>
<feature type="domain" description="PAS" evidence="3">
    <location>
        <begin position="135"/>
        <end position="207"/>
    </location>
</feature>
<dbReference type="InterPro" id="IPR035965">
    <property type="entry name" value="PAS-like_dom_sf"/>
</dbReference>
<dbReference type="CDD" id="cd01949">
    <property type="entry name" value="GGDEF"/>
    <property type="match status" value="1"/>
</dbReference>
<dbReference type="InterPro" id="IPR029787">
    <property type="entry name" value="Nucleotide_cyclase"/>
</dbReference>
<proteinExistence type="predicted"/>
<dbReference type="Pfam" id="PF00072">
    <property type="entry name" value="Response_reg"/>
    <property type="match status" value="1"/>
</dbReference>
<dbReference type="InterPro" id="IPR000014">
    <property type="entry name" value="PAS"/>
</dbReference>
<dbReference type="AlphaFoldDB" id="A0A8A4TE14"/>
<gene>
    <name evidence="6" type="ORF">J3U87_19590</name>
</gene>
<dbReference type="Pfam" id="PF00563">
    <property type="entry name" value="EAL"/>
    <property type="match status" value="1"/>
</dbReference>
<dbReference type="SMART" id="SM00267">
    <property type="entry name" value="GGDEF"/>
    <property type="match status" value="1"/>
</dbReference>
<dbReference type="Pfam" id="PF08447">
    <property type="entry name" value="PAS_3"/>
    <property type="match status" value="1"/>
</dbReference>
<dbReference type="PROSITE" id="PS50112">
    <property type="entry name" value="PAS"/>
    <property type="match status" value="1"/>
</dbReference>
<dbReference type="InterPro" id="IPR000160">
    <property type="entry name" value="GGDEF_dom"/>
</dbReference>
<dbReference type="Gene3D" id="3.40.50.2300">
    <property type="match status" value="1"/>
</dbReference>
<dbReference type="EMBL" id="CP071793">
    <property type="protein sequence ID" value="QTD47797.1"/>
    <property type="molecule type" value="Genomic_DNA"/>
</dbReference>
<dbReference type="GO" id="GO:0000160">
    <property type="term" value="P:phosphorelay signal transduction system"/>
    <property type="evidence" value="ECO:0007669"/>
    <property type="project" value="InterPro"/>
</dbReference>
<dbReference type="SMART" id="SM00091">
    <property type="entry name" value="PAS"/>
    <property type="match status" value="1"/>
</dbReference>
<dbReference type="Gene3D" id="3.30.450.20">
    <property type="entry name" value="PAS domain"/>
    <property type="match status" value="1"/>
</dbReference>
<dbReference type="PROSITE" id="PS50887">
    <property type="entry name" value="GGDEF"/>
    <property type="match status" value="1"/>
</dbReference>
<evidence type="ECO:0000313" key="7">
    <source>
        <dbReference type="Proteomes" id="UP000663929"/>
    </source>
</evidence>
<dbReference type="Gene3D" id="3.30.70.270">
    <property type="match status" value="1"/>
</dbReference>
<dbReference type="CDD" id="cd00130">
    <property type="entry name" value="PAS"/>
    <property type="match status" value="1"/>
</dbReference>
<dbReference type="NCBIfam" id="TIGR00254">
    <property type="entry name" value="GGDEF"/>
    <property type="match status" value="1"/>
</dbReference>
<dbReference type="InterPro" id="IPR001789">
    <property type="entry name" value="Sig_transdc_resp-reg_receiver"/>
</dbReference>
<dbReference type="SMART" id="SM00052">
    <property type="entry name" value="EAL"/>
    <property type="match status" value="1"/>
</dbReference>
<dbReference type="CDD" id="cd01948">
    <property type="entry name" value="EAL"/>
    <property type="match status" value="1"/>
</dbReference>
<dbReference type="SMART" id="SM00448">
    <property type="entry name" value="REC"/>
    <property type="match status" value="1"/>
</dbReference>
<evidence type="ECO:0000259" key="5">
    <source>
        <dbReference type="PROSITE" id="PS50887"/>
    </source>
</evidence>
<dbReference type="Gene3D" id="3.20.20.450">
    <property type="entry name" value="EAL domain"/>
    <property type="match status" value="1"/>
</dbReference>
<dbReference type="RefSeq" id="WP_237377463.1">
    <property type="nucleotide sequence ID" value="NZ_CP071793.1"/>
</dbReference>
<accession>A0A8A4TE14</accession>
<dbReference type="InterPro" id="IPR001633">
    <property type="entry name" value="EAL_dom"/>
</dbReference>
<dbReference type="NCBIfam" id="TIGR00229">
    <property type="entry name" value="sensory_box"/>
    <property type="match status" value="1"/>
</dbReference>
<dbReference type="FunFam" id="3.20.20.450:FF:000001">
    <property type="entry name" value="Cyclic di-GMP phosphodiesterase yahA"/>
    <property type="match status" value="1"/>
</dbReference>
<evidence type="ECO:0000259" key="4">
    <source>
        <dbReference type="PROSITE" id="PS50883"/>
    </source>
</evidence>
<dbReference type="InterPro" id="IPR052155">
    <property type="entry name" value="Biofilm_reg_signaling"/>
</dbReference>
<dbReference type="SUPFAM" id="SSF55073">
    <property type="entry name" value="Nucleotide cyclase"/>
    <property type="match status" value="1"/>
</dbReference>
<dbReference type="KEGG" id="scor:J3U87_19590"/>
<dbReference type="PROSITE" id="PS50883">
    <property type="entry name" value="EAL"/>
    <property type="match status" value="1"/>
</dbReference>